<reference evidence="2 3" key="1">
    <citation type="submission" date="2018-08" db="EMBL/GenBank/DDBJ databases">
        <title>Genome sequence of Methylocystis hirsuta CSC1, a methanotroph able to accumulate PHAs.</title>
        <authorList>
            <person name="Bordel S."/>
            <person name="Rodriguez E."/>
            <person name="Gancedo J."/>
            <person name="Munoz R."/>
        </authorList>
    </citation>
    <scope>NUCLEOTIDE SEQUENCE [LARGE SCALE GENOMIC DNA]</scope>
    <source>
        <strain evidence="2 3">CSC1</strain>
    </source>
</reference>
<dbReference type="Proteomes" id="UP000268623">
    <property type="component" value="Unassembled WGS sequence"/>
</dbReference>
<keyword evidence="3" id="KW-1185">Reference proteome</keyword>
<dbReference type="EMBL" id="QWDD01000001">
    <property type="protein sequence ID" value="RNJ49514.1"/>
    <property type="molecule type" value="Genomic_DNA"/>
</dbReference>
<gene>
    <name evidence="2" type="ORF">D1O30_07750</name>
</gene>
<proteinExistence type="predicted"/>
<feature type="chain" id="PRO_5017998561" description="DUF2219 family protein" evidence="1">
    <location>
        <begin position="27"/>
        <end position="286"/>
    </location>
</feature>
<evidence type="ECO:0000313" key="2">
    <source>
        <dbReference type="EMBL" id="RNJ49514.1"/>
    </source>
</evidence>
<sequence length="286" mass="30665">MRVSMRVLAIFIVFCFWAVAARSAFAGAWLMPPGAGQAIVTTTFADARKAYDANGRLIQTPSYRKFETRVYVEHGLFDWLTIVAEGGYMNFSGAAGPYDHLNLLVEEAKAGLPLSLQGPSGARYEGLGLGALGARTLLFTWGEHIVSLQAGVRAASPAARRFLDMRDPVQADLRLLVGRPFELFGFPAFVDAQLGYRSRGQNGDEIRADLTAGLRPLPAILLLAQSFSGFAPRGGPAGVVAAQKFQLSAVYDVTASLSLQIGAIAAIGGVNSPAERGLISALWWRY</sequence>
<accession>A0A3M9XNE0</accession>
<feature type="signal peptide" evidence="1">
    <location>
        <begin position="1"/>
        <end position="26"/>
    </location>
</feature>
<evidence type="ECO:0000256" key="1">
    <source>
        <dbReference type="SAM" id="SignalP"/>
    </source>
</evidence>
<evidence type="ECO:0008006" key="4">
    <source>
        <dbReference type="Google" id="ProtNLM"/>
    </source>
</evidence>
<dbReference type="OrthoDB" id="7627828at2"/>
<evidence type="ECO:0000313" key="3">
    <source>
        <dbReference type="Proteomes" id="UP000268623"/>
    </source>
</evidence>
<dbReference type="AlphaFoldDB" id="A0A3M9XNE0"/>
<name>A0A3M9XNE0_9HYPH</name>
<protein>
    <recommendedName>
        <fullName evidence="4">DUF2219 family protein</fullName>
    </recommendedName>
</protein>
<comment type="caution">
    <text evidence="2">The sequence shown here is derived from an EMBL/GenBank/DDBJ whole genome shotgun (WGS) entry which is preliminary data.</text>
</comment>
<organism evidence="2 3">
    <name type="scientific">Methylocystis hirsuta</name>
    <dbReference type="NCBI Taxonomy" id="369798"/>
    <lineage>
        <taxon>Bacteria</taxon>
        <taxon>Pseudomonadati</taxon>
        <taxon>Pseudomonadota</taxon>
        <taxon>Alphaproteobacteria</taxon>
        <taxon>Hyphomicrobiales</taxon>
        <taxon>Methylocystaceae</taxon>
        <taxon>Methylocystis</taxon>
    </lineage>
</organism>
<keyword evidence="1" id="KW-0732">Signal</keyword>